<dbReference type="OrthoDB" id="1935443at2"/>
<protein>
    <submittedName>
        <fullName evidence="1">Uncharacterized protein</fullName>
    </submittedName>
</protein>
<dbReference type="RefSeq" id="WP_152888651.1">
    <property type="nucleotide sequence ID" value="NZ_WHJC01000053.1"/>
</dbReference>
<keyword evidence="2" id="KW-1185">Reference proteome</keyword>
<comment type="caution">
    <text evidence="1">The sequence shown here is derived from an EMBL/GenBank/DDBJ whole genome shotgun (WGS) entry which is preliminary data.</text>
</comment>
<organism evidence="1 2">
    <name type="scientific">Clostridium tarantellae</name>
    <dbReference type="NCBI Taxonomy" id="39493"/>
    <lineage>
        <taxon>Bacteria</taxon>
        <taxon>Bacillati</taxon>
        <taxon>Bacillota</taxon>
        <taxon>Clostridia</taxon>
        <taxon>Eubacteriales</taxon>
        <taxon>Clostridiaceae</taxon>
        <taxon>Clostridium</taxon>
    </lineage>
</organism>
<proteinExistence type="predicted"/>
<evidence type="ECO:0000313" key="2">
    <source>
        <dbReference type="Proteomes" id="UP000430345"/>
    </source>
</evidence>
<dbReference type="EMBL" id="WHJC01000053">
    <property type="protein sequence ID" value="MPQ43272.1"/>
    <property type="molecule type" value="Genomic_DNA"/>
</dbReference>
<sequence length="78" mass="8934">MCNYKMDIKGQIGLSDYSNIYDYIDIIEDKGSVTISMEGLDKENIKLINSMLCEKKFIINSEGYDDLGIYYINACKNT</sequence>
<reference evidence="1 2" key="1">
    <citation type="submission" date="2019-10" db="EMBL/GenBank/DDBJ databases">
        <title>The Genome Sequence of Clostridium tarantellae Isolated from Fish Brain.</title>
        <authorList>
            <person name="Bano L."/>
            <person name="Kiel M."/>
            <person name="Sales G."/>
            <person name="Doxey A.C."/>
            <person name="Mansfield M.J."/>
            <person name="Schiavone M."/>
            <person name="Rossetto O."/>
            <person name="Pirazzini M."/>
            <person name="Dobrindt U."/>
            <person name="Montecucco C."/>
        </authorList>
    </citation>
    <scope>NUCLEOTIDE SEQUENCE [LARGE SCALE GENOMIC DNA]</scope>
    <source>
        <strain evidence="1 2">DSM 3997</strain>
    </source>
</reference>
<dbReference type="Proteomes" id="UP000430345">
    <property type="component" value="Unassembled WGS sequence"/>
</dbReference>
<gene>
    <name evidence="1" type="ORF">GBZ86_05780</name>
</gene>
<evidence type="ECO:0000313" key="1">
    <source>
        <dbReference type="EMBL" id="MPQ43272.1"/>
    </source>
</evidence>
<dbReference type="AlphaFoldDB" id="A0A6I1MM04"/>
<accession>A0A6I1MM04</accession>
<name>A0A6I1MM04_9CLOT</name>